<keyword evidence="2 11" id="KW-1003">Cell membrane</keyword>
<feature type="transmembrane region" description="Helical" evidence="11">
    <location>
        <begin position="57"/>
        <end position="75"/>
    </location>
</feature>
<dbReference type="AlphaFoldDB" id="A0A316TMA5"/>
<evidence type="ECO:0000256" key="6">
    <source>
        <dbReference type="ARBA" id="ARBA00023065"/>
    </source>
</evidence>
<evidence type="ECO:0000256" key="10">
    <source>
        <dbReference type="ARBA" id="ARBA00035585"/>
    </source>
</evidence>
<evidence type="ECO:0000256" key="4">
    <source>
        <dbReference type="ARBA" id="ARBA00022692"/>
    </source>
</evidence>
<keyword evidence="5 11" id="KW-1133">Transmembrane helix</keyword>
<reference evidence="12 13" key="1">
    <citation type="submission" date="2018-05" db="EMBL/GenBank/DDBJ databases">
        <title>Rhodohalobacter halophilus gen. nov., sp. nov., a moderately halophilic member of the family Balneolaceae.</title>
        <authorList>
            <person name="Liu Z.-W."/>
        </authorList>
    </citation>
    <scope>NUCLEOTIDE SEQUENCE [LARGE SCALE GENOMIC DNA]</scope>
    <source>
        <strain evidence="12 13">8A47</strain>
    </source>
</reference>
<name>A0A316TMA5_9BACT</name>
<evidence type="ECO:0000256" key="9">
    <source>
        <dbReference type="ARBA" id="ARBA00035120"/>
    </source>
</evidence>
<dbReference type="InterPro" id="IPR003691">
    <property type="entry name" value="FluC"/>
</dbReference>
<comment type="catalytic activity">
    <reaction evidence="10">
        <text>fluoride(in) = fluoride(out)</text>
        <dbReference type="Rhea" id="RHEA:76159"/>
        <dbReference type="ChEBI" id="CHEBI:17051"/>
    </reaction>
    <physiologicalReaction direction="left-to-right" evidence="10">
        <dbReference type="Rhea" id="RHEA:76160"/>
    </physiologicalReaction>
</comment>
<accession>A0A316TMA5</accession>
<keyword evidence="4 11" id="KW-0812">Transmembrane</keyword>
<gene>
    <name evidence="12" type="ORF">DDZ15_13060</name>
</gene>
<proteinExistence type="inferred from homology"/>
<evidence type="ECO:0000256" key="5">
    <source>
        <dbReference type="ARBA" id="ARBA00022989"/>
    </source>
</evidence>
<evidence type="ECO:0000256" key="2">
    <source>
        <dbReference type="ARBA" id="ARBA00022475"/>
    </source>
</evidence>
<evidence type="ECO:0000313" key="12">
    <source>
        <dbReference type="EMBL" id="PWN05530.1"/>
    </source>
</evidence>
<dbReference type="Pfam" id="PF02537">
    <property type="entry name" value="CRCB"/>
    <property type="match status" value="1"/>
</dbReference>
<evidence type="ECO:0000256" key="11">
    <source>
        <dbReference type="RuleBase" id="RU004340"/>
    </source>
</evidence>
<dbReference type="OrthoDB" id="9815830at2"/>
<keyword evidence="13" id="KW-1185">Reference proteome</keyword>
<keyword evidence="8" id="KW-0407">Ion channel</keyword>
<evidence type="ECO:0000256" key="3">
    <source>
        <dbReference type="ARBA" id="ARBA00022519"/>
    </source>
</evidence>
<evidence type="ECO:0000256" key="1">
    <source>
        <dbReference type="ARBA" id="ARBA00004651"/>
    </source>
</evidence>
<keyword evidence="6" id="KW-0813">Transport</keyword>
<comment type="caution">
    <text evidence="12">The sequence shown here is derived from an EMBL/GenBank/DDBJ whole genome shotgun (WGS) entry which is preliminary data.</text>
</comment>
<keyword evidence="3" id="KW-0997">Cell inner membrane</keyword>
<dbReference type="GO" id="GO:0034220">
    <property type="term" value="P:monoatomic ion transmembrane transport"/>
    <property type="evidence" value="ECO:0007669"/>
    <property type="project" value="UniProtKB-KW"/>
</dbReference>
<dbReference type="GO" id="GO:0005886">
    <property type="term" value="C:plasma membrane"/>
    <property type="evidence" value="ECO:0007669"/>
    <property type="project" value="UniProtKB-SubCell"/>
</dbReference>
<evidence type="ECO:0000256" key="7">
    <source>
        <dbReference type="ARBA" id="ARBA00023136"/>
    </source>
</evidence>
<feature type="transmembrane region" description="Helical" evidence="11">
    <location>
        <begin position="87"/>
        <end position="107"/>
    </location>
</feature>
<comment type="similarity">
    <text evidence="9 11">Belongs to the fluoride channel Fluc/FEX (TC 1.A.43) family.</text>
</comment>
<protein>
    <recommendedName>
        <fullName evidence="11">Fluoride-specific ion channel</fullName>
    </recommendedName>
</protein>
<evidence type="ECO:0000313" key="13">
    <source>
        <dbReference type="Proteomes" id="UP000245533"/>
    </source>
</evidence>
<feature type="transmembrane region" description="Helical" evidence="11">
    <location>
        <begin position="24"/>
        <end position="45"/>
    </location>
</feature>
<dbReference type="EMBL" id="QGGB01000009">
    <property type="protein sequence ID" value="PWN05530.1"/>
    <property type="molecule type" value="Genomic_DNA"/>
</dbReference>
<organism evidence="12 13">
    <name type="scientific">Rhodohalobacter mucosus</name>
    <dbReference type="NCBI Taxonomy" id="2079485"/>
    <lineage>
        <taxon>Bacteria</taxon>
        <taxon>Pseudomonadati</taxon>
        <taxon>Balneolota</taxon>
        <taxon>Balneolia</taxon>
        <taxon>Balneolales</taxon>
        <taxon>Balneolaceae</taxon>
        <taxon>Rhodohalobacter</taxon>
    </lineage>
</organism>
<sequence length="119" mass="13029">MIGSLLRYGVDILPLLFLVLPDPILTTALVNMTGCLFMGIAVVRLQINKEAADRARLFLLTGILGSFTTFSGYTIQSLELFKQSSVLFLLYFFGQVILGVLLLFAGAKVSGQRTRGQKP</sequence>
<comment type="function">
    <text evidence="11">Important for reducing fluoride concentration in the cell, thus reducing its toxicity.</text>
</comment>
<keyword evidence="7 11" id="KW-0472">Membrane</keyword>
<dbReference type="Proteomes" id="UP000245533">
    <property type="component" value="Unassembled WGS sequence"/>
</dbReference>
<evidence type="ECO:0000256" key="8">
    <source>
        <dbReference type="ARBA" id="ARBA00023303"/>
    </source>
</evidence>
<comment type="subcellular location">
    <subcellularLocation>
        <location evidence="1">Cell membrane</location>
        <topology evidence="1">Multi-pass membrane protein</topology>
    </subcellularLocation>
</comment>
<keyword evidence="6" id="KW-0406">Ion transport</keyword>